<dbReference type="Pfam" id="PF12673">
    <property type="entry name" value="SipL"/>
    <property type="match status" value="3"/>
</dbReference>
<dbReference type="OrthoDB" id="9779340at2"/>
<reference evidence="4 7" key="2">
    <citation type="journal article" date="2019" name="Science, e1252229">
        <title>Invertible promoters mediate bacterial phase variation, antibiotic resistance, and host adaptation in the gut.</title>
        <authorList>
            <person name="Jiang X."/>
            <person name="Hall A.B."/>
            <person name="Arthur T.D."/>
            <person name="Plichta D.R."/>
            <person name="Covington C.T."/>
            <person name="Poyet M."/>
            <person name="Crothers J."/>
            <person name="Moses P.L."/>
            <person name="Tolonen A.C."/>
            <person name="Vlamakis H."/>
            <person name="Alm E.J."/>
            <person name="Xavier R.J."/>
        </authorList>
    </citation>
    <scope>NUCLEOTIDE SEQUENCE [LARGE SCALE GENOMIC DNA]</scope>
    <source>
        <strain evidence="4">Af_0058</strain>
        <strain evidence="7">af_0058</strain>
    </source>
</reference>
<dbReference type="SMART" id="SM00257">
    <property type="entry name" value="LysM"/>
    <property type="match status" value="1"/>
</dbReference>
<accession>A0A174NRU7</accession>
<proteinExistence type="predicted"/>
<dbReference type="AlphaFoldDB" id="A0A174NRU7"/>
<name>A0A174NRU7_9FIRM</name>
<dbReference type="RefSeq" id="WP_055055912.1">
    <property type="nucleotide sequence ID" value="NZ_CYZD01000010.1"/>
</dbReference>
<dbReference type="Proteomes" id="UP000095409">
    <property type="component" value="Unassembled WGS sequence"/>
</dbReference>
<dbReference type="PROSITE" id="PS51782">
    <property type="entry name" value="LYSM"/>
    <property type="match status" value="1"/>
</dbReference>
<dbReference type="InterPro" id="IPR024300">
    <property type="entry name" value="SipL_SPOCS_dom"/>
</dbReference>
<feature type="domain" description="LysM" evidence="1">
    <location>
        <begin position="469"/>
        <end position="512"/>
    </location>
</feature>
<dbReference type="Proteomes" id="UP000095413">
    <property type="component" value="Unassembled WGS sequence"/>
</dbReference>
<dbReference type="EMBL" id="CYZD01000010">
    <property type="protein sequence ID" value="CUO41136.1"/>
    <property type="molecule type" value="Genomic_DNA"/>
</dbReference>
<evidence type="ECO:0000313" key="4">
    <source>
        <dbReference type="EMBL" id="RYT66503.1"/>
    </source>
</evidence>
<sequence length="518" mass="58959">MELKKEDIQILRTKSKASSQVTFDVDYNVPDVKPDIGRMIQNKGEMTVEEVRLNEGHAFLKGKLQADLLYVGEEDGRIYSLSANLPMEETLNLDGIVNGDKMCLKWEIEDLSIHIIHSRKMNIKAVVTFFASVDELTGVRLPVSLDDETVSVQKKTMRVLSLVIHKKDTMRLKEEITLVSNKPNIAELLWYTTEVRGLDLRPEENSVKAKGELFIFALYTGDDESGTLQWIEHSIPFNGEVECSGCISEMIPNLEAAVINQTLEVKPDADGEERKLQADVVLELDMKLYQEEDHEVIMDVYTPFRQCMPKGRKEILESLLVRNFSRCRIADRIEVKETQGKILQICHSQGKIKIDKIQIVKDGILAEGIVRLKVLYIVENDEMPFYSMEAMLPFSHVVEAKGITENSVYYLHTELEQLSTTMVDSNDIEIRATIGLNVLVIQCSEEMILEKIEEIPLDQEKIRNMPGITVYIMKPGDTLWNIAKKFYTTVDEIIQMNDLDGDEVSSGTPLLLVKKVEE</sequence>
<dbReference type="InterPro" id="IPR018392">
    <property type="entry name" value="LysM"/>
</dbReference>
<dbReference type="EMBL" id="CZBA01000007">
    <property type="protein sequence ID" value="CUP49280.1"/>
    <property type="molecule type" value="Genomic_DNA"/>
</dbReference>
<dbReference type="EMBL" id="RCXQ01000008">
    <property type="protein sequence ID" value="RYT66503.1"/>
    <property type="molecule type" value="Genomic_DNA"/>
</dbReference>
<evidence type="ECO:0000313" key="7">
    <source>
        <dbReference type="Proteomes" id="UP000293506"/>
    </source>
</evidence>
<dbReference type="Proteomes" id="UP000293506">
    <property type="component" value="Unassembled WGS sequence"/>
</dbReference>
<evidence type="ECO:0000313" key="6">
    <source>
        <dbReference type="Proteomes" id="UP000095413"/>
    </source>
</evidence>
<dbReference type="Gene3D" id="3.10.350.10">
    <property type="entry name" value="LysM domain"/>
    <property type="match status" value="1"/>
</dbReference>
<evidence type="ECO:0000259" key="1">
    <source>
        <dbReference type="PROSITE" id="PS51782"/>
    </source>
</evidence>
<dbReference type="SUPFAM" id="SSF54106">
    <property type="entry name" value="LysM domain"/>
    <property type="match status" value="1"/>
</dbReference>
<reference evidence="5 6" key="1">
    <citation type="submission" date="2015-09" db="EMBL/GenBank/DDBJ databases">
        <authorList>
            <consortium name="Pathogen Informatics"/>
        </authorList>
    </citation>
    <scope>NUCLEOTIDE SEQUENCE [LARGE SCALE GENOMIC DNA]</scope>
    <source>
        <strain evidence="2 5">2789STDY5608837</strain>
        <strain evidence="3 6">2789STDY5834921</strain>
    </source>
</reference>
<gene>
    <name evidence="4" type="ORF">EAI82_09725</name>
    <name evidence="2" type="ORF">ERS852394_02130</name>
    <name evidence="3" type="ORF">ERS852533_01532</name>
</gene>
<organism evidence="3 6">
    <name type="scientific">Blautia obeum</name>
    <dbReference type="NCBI Taxonomy" id="40520"/>
    <lineage>
        <taxon>Bacteria</taxon>
        <taxon>Bacillati</taxon>
        <taxon>Bacillota</taxon>
        <taxon>Clostridia</taxon>
        <taxon>Lachnospirales</taxon>
        <taxon>Lachnospiraceae</taxon>
        <taxon>Blautia</taxon>
    </lineage>
</organism>
<dbReference type="CDD" id="cd00118">
    <property type="entry name" value="LysM"/>
    <property type="match status" value="1"/>
</dbReference>
<dbReference type="Pfam" id="PF01476">
    <property type="entry name" value="LysM"/>
    <property type="match status" value="1"/>
</dbReference>
<evidence type="ECO:0000313" key="3">
    <source>
        <dbReference type="EMBL" id="CUP49280.1"/>
    </source>
</evidence>
<evidence type="ECO:0000313" key="2">
    <source>
        <dbReference type="EMBL" id="CUO41136.1"/>
    </source>
</evidence>
<dbReference type="InterPro" id="IPR036779">
    <property type="entry name" value="LysM_dom_sf"/>
</dbReference>
<evidence type="ECO:0000313" key="5">
    <source>
        <dbReference type="Proteomes" id="UP000095409"/>
    </source>
</evidence>
<protein>
    <submittedName>
        <fullName evidence="4">DUF3794 domain-containing protein</fullName>
    </submittedName>
    <submittedName>
        <fullName evidence="3">Spore coat assembly protein SafA</fullName>
    </submittedName>
</protein>